<evidence type="ECO:0000259" key="6">
    <source>
        <dbReference type="Pfam" id="PF00479"/>
    </source>
</evidence>
<proteinExistence type="inferred from homology"/>
<sequence>MAVSVASVSLLPRQIGHDWHQSVFPRVSSSHRRSARCDKVVDSLHLRSVITSLGSKRKRKYRIVTEAASSDHQGAQVRTAEGVFANGQALPTAQPNEIIENGNKAREELESPDGYYRWNKPQASPFLSITVLGATGELARNKIFPALFALYYSGNLYKNIAIFGYSRSELTDEEFRDMLSESATCRVDEGEKCGEAMETFLQSVYFETGGYSTCDGMTKLDSRLKEIEGMGEANRIFYLSVPNEIVPDVSRCLSRDAQSKSGWTRLIVEKPFGSDSESSAKLADSLLQYLDESQIYRIDHHLGKELIENLTVLRFSNLVFEPLWTRTYIKSVQVMLAEDWGMEGRGGYFDQHGIIRDIVQSHLMQTIALFAMEPPVSLDGEDIRNEKVKVLRSMRTPSLEDFCLGQYKASISKDGKSRIFGYLEEPGVYPNSLTPTFVAGVLYIDNARWDGVPFLIKAGYGLIKHKVEIRIQFHHVPGNLYREHIGLNMDMASNELIISVQPDEAIFLKINNKVPGLGTQLDSSELNLLYRERYDCESIPDSYERLILDVIKGDNHLFIRSDELQASWDLLMPLLKDIEEQKVAPEMYTFGGRGPVGSYYLGAKHGVRWADE</sequence>
<keyword evidence="5" id="KW-0560">Oxidoreductase</keyword>
<name>A0A2K1JVX0_PHYPA</name>
<comment type="pathway">
    <text evidence="5">Carbohydrate degradation; pentose phosphate pathway; D-ribulose 5-phosphate from D-glucose 6-phosphate (oxidative stage): step 1/3.</text>
</comment>
<keyword evidence="4 5" id="KW-0119">Carbohydrate metabolism</keyword>
<dbReference type="UniPathway" id="UPA00115">
    <property type="reaction ID" value="UER00408"/>
</dbReference>
<reference evidence="8 10" key="2">
    <citation type="journal article" date="2018" name="Plant J.">
        <title>The Physcomitrella patens chromosome-scale assembly reveals moss genome structure and evolution.</title>
        <authorList>
            <person name="Lang D."/>
            <person name="Ullrich K.K."/>
            <person name="Murat F."/>
            <person name="Fuchs J."/>
            <person name="Jenkins J."/>
            <person name="Haas F.B."/>
            <person name="Piednoel M."/>
            <person name="Gundlach H."/>
            <person name="Van Bel M."/>
            <person name="Meyberg R."/>
            <person name="Vives C."/>
            <person name="Morata J."/>
            <person name="Symeonidi A."/>
            <person name="Hiss M."/>
            <person name="Muchero W."/>
            <person name="Kamisugi Y."/>
            <person name="Saleh O."/>
            <person name="Blanc G."/>
            <person name="Decker E.L."/>
            <person name="van Gessel N."/>
            <person name="Grimwood J."/>
            <person name="Hayes R.D."/>
            <person name="Graham S.W."/>
            <person name="Gunter L.E."/>
            <person name="McDaniel S.F."/>
            <person name="Hoernstein S.N.W."/>
            <person name="Larsson A."/>
            <person name="Li F.W."/>
            <person name="Perroud P.F."/>
            <person name="Phillips J."/>
            <person name="Ranjan P."/>
            <person name="Rokshar D.S."/>
            <person name="Rothfels C.J."/>
            <person name="Schneider L."/>
            <person name="Shu S."/>
            <person name="Stevenson D.W."/>
            <person name="Thummler F."/>
            <person name="Tillich M."/>
            <person name="Villarreal Aguilar J.C."/>
            <person name="Widiez T."/>
            <person name="Wong G.K."/>
            <person name="Wymore A."/>
            <person name="Zhang Y."/>
            <person name="Zimmer A.D."/>
            <person name="Quatrano R.S."/>
            <person name="Mayer K.F.X."/>
            <person name="Goodstein D."/>
            <person name="Casacuberta J.M."/>
            <person name="Vandepoele K."/>
            <person name="Reski R."/>
            <person name="Cuming A.C."/>
            <person name="Tuskan G.A."/>
            <person name="Maumus F."/>
            <person name="Salse J."/>
            <person name="Schmutz J."/>
            <person name="Rensing S.A."/>
        </authorList>
    </citation>
    <scope>NUCLEOTIDE SEQUENCE [LARGE SCALE GENOMIC DNA]</scope>
    <source>
        <strain evidence="9 10">cv. Gransden 2004</strain>
    </source>
</reference>
<dbReference type="GeneID" id="112288964"/>
<keyword evidence="3 5" id="KW-0521">NADP</keyword>
<comment type="function">
    <text evidence="5">Catalyzes the rate-limiting step of the oxidative pentose-phosphate pathway, which represents a route for the dissimilation of carbohydrates besides glycolysis.</text>
</comment>
<dbReference type="Gene3D" id="3.40.50.720">
    <property type="entry name" value="NAD(P)-binding Rossmann-like Domain"/>
    <property type="match status" value="1"/>
</dbReference>
<dbReference type="Proteomes" id="UP000006727">
    <property type="component" value="Chromosome 11"/>
</dbReference>
<dbReference type="GO" id="GO:0006006">
    <property type="term" value="P:glucose metabolic process"/>
    <property type="evidence" value="ECO:0007669"/>
    <property type="project" value="UniProtKB-KW"/>
</dbReference>
<dbReference type="PANTHER" id="PTHR23429:SF4">
    <property type="entry name" value="INACTIVE GLUCOSE-6-PHOSPHATE 1-DEHYDROGENASE 4, CHLOROPLASTIC"/>
    <property type="match status" value="1"/>
</dbReference>
<evidence type="ECO:0000313" key="8">
    <source>
        <dbReference type="EMBL" id="PNR45669.1"/>
    </source>
</evidence>
<dbReference type="EC" id="1.1.1.49" evidence="5"/>
<dbReference type="HAMAP" id="MF_00966">
    <property type="entry name" value="G6PD"/>
    <property type="match status" value="1"/>
</dbReference>
<feature type="domain" description="Glucose-6-phosphate dehydrogenase NAD-binding" evidence="6">
    <location>
        <begin position="131"/>
        <end position="309"/>
    </location>
</feature>
<dbReference type="KEGG" id="ppp:112288964"/>
<accession>A0A2K1JVX0</accession>
<dbReference type="Gene3D" id="3.30.360.10">
    <property type="entry name" value="Dihydrodipicolinate Reductase, domain 2"/>
    <property type="match status" value="1"/>
</dbReference>
<keyword evidence="10" id="KW-1185">Reference proteome</keyword>
<evidence type="ECO:0000256" key="5">
    <source>
        <dbReference type="RuleBase" id="RU362120"/>
    </source>
</evidence>
<dbReference type="EMBL" id="ABEU02000011">
    <property type="protein sequence ID" value="PNR45669.1"/>
    <property type="molecule type" value="Genomic_DNA"/>
</dbReference>
<evidence type="ECO:0000256" key="2">
    <source>
        <dbReference type="ARBA" id="ARBA00022526"/>
    </source>
</evidence>
<dbReference type="AlphaFoldDB" id="A0A2K1JVX0"/>
<dbReference type="InterPro" id="IPR001282">
    <property type="entry name" value="G6P_DH"/>
</dbReference>
<dbReference type="Pfam" id="PF00479">
    <property type="entry name" value="G6PD_N"/>
    <property type="match status" value="1"/>
</dbReference>
<dbReference type="InterPro" id="IPR022674">
    <property type="entry name" value="G6P_DH_NAD-bd"/>
</dbReference>
<dbReference type="FunFam" id="3.30.360.10:FF:000018">
    <property type="entry name" value="Glucose-6-phosphate 1-dehydrogenase"/>
    <property type="match status" value="1"/>
</dbReference>
<dbReference type="InterPro" id="IPR022675">
    <property type="entry name" value="G6P_DH_C"/>
</dbReference>
<feature type="domain" description="Glucose-6-phosphate dehydrogenase C-terminal" evidence="7">
    <location>
        <begin position="312"/>
        <end position="609"/>
    </location>
</feature>
<evidence type="ECO:0000259" key="7">
    <source>
        <dbReference type="Pfam" id="PF02781"/>
    </source>
</evidence>
<dbReference type="SUPFAM" id="SSF55347">
    <property type="entry name" value="Glyceraldehyde-3-phosphate dehydrogenase-like, C-terminal domain"/>
    <property type="match status" value="1"/>
</dbReference>
<dbReference type="PaxDb" id="3218-PP1S31_124V6.1"/>
<dbReference type="EnsemblPlants" id="Pp3c11_23190V3.1">
    <property type="protein sequence ID" value="Pp3c11_23190V3.1"/>
    <property type="gene ID" value="Pp3c11_23190"/>
</dbReference>
<evidence type="ECO:0000313" key="9">
    <source>
        <dbReference type="EnsemblPlants" id="Pp3c11_23190V3.1"/>
    </source>
</evidence>
<dbReference type="Pfam" id="PF02781">
    <property type="entry name" value="G6PD_C"/>
    <property type="match status" value="1"/>
</dbReference>
<dbReference type="InterPro" id="IPR036291">
    <property type="entry name" value="NAD(P)-bd_dom_sf"/>
</dbReference>
<evidence type="ECO:0000313" key="10">
    <source>
        <dbReference type="Proteomes" id="UP000006727"/>
    </source>
</evidence>
<dbReference type="GO" id="GO:0006098">
    <property type="term" value="P:pentose-phosphate shunt"/>
    <property type="evidence" value="ECO:0007669"/>
    <property type="project" value="UniProtKB-UniPathway"/>
</dbReference>
<dbReference type="Gramene" id="Pp3c11_23190V3.1">
    <property type="protein sequence ID" value="Pp3c11_23190V3.1"/>
    <property type="gene ID" value="Pp3c11_23190"/>
</dbReference>
<evidence type="ECO:0000256" key="1">
    <source>
        <dbReference type="ARBA" id="ARBA00009975"/>
    </source>
</evidence>
<comment type="similarity">
    <text evidence="1 5">Belongs to the glucose-6-phosphate dehydrogenase family.</text>
</comment>
<dbReference type="PRINTS" id="PR00079">
    <property type="entry name" value="G6PDHDRGNASE"/>
</dbReference>
<protein>
    <recommendedName>
        <fullName evidence="5">Glucose-6-phosphate 1-dehydrogenase</fullName>
        <ecNumber evidence="5">1.1.1.49</ecNumber>
    </recommendedName>
</protein>
<dbReference type="SUPFAM" id="SSF51735">
    <property type="entry name" value="NAD(P)-binding Rossmann-fold domains"/>
    <property type="match status" value="1"/>
</dbReference>
<dbReference type="GO" id="GO:0004345">
    <property type="term" value="F:glucose-6-phosphate dehydrogenase activity"/>
    <property type="evidence" value="ECO:0007669"/>
    <property type="project" value="UniProtKB-EC"/>
</dbReference>
<keyword evidence="2 5" id="KW-0313">Glucose metabolism</keyword>
<dbReference type="OMA" id="CESIPDS"/>
<gene>
    <name evidence="9" type="primary">LOC112288964</name>
    <name evidence="8" type="ORF">PHYPA_015440</name>
</gene>
<reference evidence="9" key="3">
    <citation type="submission" date="2020-12" db="UniProtKB">
        <authorList>
            <consortium name="EnsemblPlants"/>
        </authorList>
    </citation>
    <scope>IDENTIFICATION</scope>
</reference>
<dbReference type="GO" id="GO:0050661">
    <property type="term" value="F:NADP binding"/>
    <property type="evidence" value="ECO:0007669"/>
    <property type="project" value="InterPro"/>
</dbReference>
<evidence type="ECO:0000256" key="3">
    <source>
        <dbReference type="ARBA" id="ARBA00022857"/>
    </source>
</evidence>
<comment type="catalytic activity">
    <reaction evidence="5">
        <text>D-glucose 6-phosphate + NADP(+) = 6-phospho-D-glucono-1,5-lactone + NADPH + H(+)</text>
        <dbReference type="Rhea" id="RHEA:15841"/>
        <dbReference type="ChEBI" id="CHEBI:15378"/>
        <dbReference type="ChEBI" id="CHEBI:57783"/>
        <dbReference type="ChEBI" id="CHEBI:57955"/>
        <dbReference type="ChEBI" id="CHEBI:58349"/>
        <dbReference type="ChEBI" id="CHEBI:61548"/>
        <dbReference type="EC" id="1.1.1.49"/>
    </reaction>
</comment>
<dbReference type="PANTHER" id="PTHR23429">
    <property type="entry name" value="GLUCOSE-6-PHOSPHATE 1-DEHYDROGENASE G6PD"/>
    <property type="match status" value="1"/>
</dbReference>
<dbReference type="OrthoDB" id="60984at2759"/>
<dbReference type="EnsemblPlants" id="Pp3c11_23190V3.2">
    <property type="protein sequence ID" value="Pp3c11_23190V3.2"/>
    <property type="gene ID" value="Pp3c11_23190"/>
</dbReference>
<dbReference type="RefSeq" id="XP_024389530.1">
    <property type="nucleotide sequence ID" value="XM_024533762.2"/>
</dbReference>
<dbReference type="STRING" id="3218.A0A2K1JVX0"/>
<evidence type="ECO:0000256" key="4">
    <source>
        <dbReference type="ARBA" id="ARBA00023277"/>
    </source>
</evidence>
<dbReference type="Gramene" id="Pp3c11_23190V3.2">
    <property type="protein sequence ID" value="Pp3c11_23190V3.2"/>
    <property type="gene ID" value="Pp3c11_23190"/>
</dbReference>
<dbReference type="NCBIfam" id="TIGR00871">
    <property type="entry name" value="zwf"/>
    <property type="match status" value="1"/>
</dbReference>
<reference evidence="8 10" key="1">
    <citation type="journal article" date="2008" name="Science">
        <title>The Physcomitrella genome reveals evolutionary insights into the conquest of land by plants.</title>
        <authorList>
            <person name="Rensing S."/>
            <person name="Lang D."/>
            <person name="Zimmer A."/>
            <person name="Terry A."/>
            <person name="Salamov A."/>
            <person name="Shapiro H."/>
            <person name="Nishiyama T."/>
            <person name="Perroud P.-F."/>
            <person name="Lindquist E."/>
            <person name="Kamisugi Y."/>
            <person name="Tanahashi T."/>
            <person name="Sakakibara K."/>
            <person name="Fujita T."/>
            <person name="Oishi K."/>
            <person name="Shin-I T."/>
            <person name="Kuroki Y."/>
            <person name="Toyoda A."/>
            <person name="Suzuki Y."/>
            <person name="Hashimoto A."/>
            <person name="Yamaguchi K."/>
            <person name="Sugano A."/>
            <person name="Kohara Y."/>
            <person name="Fujiyama A."/>
            <person name="Anterola A."/>
            <person name="Aoki S."/>
            <person name="Ashton N."/>
            <person name="Barbazuk W.B."/>
            <person name="Barker E."/>
            <person name="Bennetzen J."/>
            <person name="Bezanilla M."/>
            <person name="Blankenship R."/>
            <person name="Cho S.H."/>
            <person name="Dutcher S."/>
            <person name="Estelle M."/>
            <person name="Fawcett J.A."/>
            <person name="Gundlach H."/>
            <person name="Hanada K."/>
            <person name="Heyl A."/>
            <person name="Hicks K.A."/>
            <person name="Hugh J."/>
            <person name="Lohr M."/>
            <person name="Mayer K."/>
            <person name="Melkozernov A."/>
            <person name="Murata T."/>
            <person name="Nelson D."/>
            <person name="Pils B."/>
            <person name="Prigge M."/>
            <person name="Reiss B."/>
            <person name="Renner T."/>
            <person name="Rombauts S."/>
            <person name="Rushton P."/>
            <person name="Sanderfoot A."/>
            <person name="Schween G."/>
            <person name="Shiu S.-H."/>
            <person name="Stueber K."/>
            <person name="Theodoulou F.L."/>
            <person name="Tu H."/>
            <person name="Van de Peer Y."/>
            <person name="Verrier P.J."/>
            <person name="Waters E."/>
            <person name="Wood A."/>
            <person name="Yang L."/>
            <person name="Cove D."/>
            <person name="Cuming A."/>
            <person name="Hasebe M."/>
            <person name="Lucas S."/>
            <person name="Mishler D.B."/>
            <person name="Reski R."/>
            <person name="Grigoriev I."/>
            <person name="Quatrano R.S."/>
            <person name="Boore J.L."/>
        </authorList>
    </citation>
    <scope>NUCLEOTIDE SEQUENCE [LARGE SCALE GENOMIC DNA]</scope>
    <source>
        <strain evidence="9 10">cv. Gransden 2004</strain>
    </source>
</reference>
<organism evidence="8">
    <name type="scientific">Physcomitrium patens</name>
    <name type="common">Spreading-leaved earth moss</name>
    <name type="synonym">Physcomitrella patens</name>
    <dbReference type="NCBI Taxonomy" id="3218"/>
    <lineage>
        <taxon>Eukaryota</taxon>
        <taxon>Viridiplantae</taxon>
        <taxon>Streptophyta</taxon>
        <taxon>Embryophyta</taxon>
        <taxon>Bryophyta</taxon>
        <taxon>Bryophytina</taxon>
        <taxon>Bryopsida</taxon>
        <taxon>Funariidae</taxon>
        <taxon>Funariales</taxon>
        <taxon>Funariaceae</taxon>
        <taxon>Physcomitrium</taxon>
    </lineage>
</organism>